<feature type="signal peptide" evidence="2">
    <location>
        <begin position="1"/>
        <end position="24"/>
    </location>
</feature>
<evidence type="ECO:0000256" key="2">
    <source>
        <dbReference type="SAM" id="SignalP"/>
    </source>
</evidence>
<sequence>MKRNIISRLLIAAALLTIIGSCRNDQFPEQETYNNSSQFQLTSKRISLNESKHKARLLPELEKAEAEFKAKTKTNVFGKVVNYGNGISINTDDVIYIENGPDFYTYTFKIERENAPENAPVENLVLSPLSDGSWREMLITYHLTDQEKQTMNAGGIVDLTGKVEYTPLESGTYSSAMKQDLVCYYKTSSYYTSCSENAHHHGEASDEDGGPCQADVQSVLVITVTRVCDMVGTETGSGTEPGVSHPQTGGGENTNNGINNPNNPCGGNGVPTQPQDPNSTLGTQEGCNTGVPTLPNLSSFSLFVSNLPPDLKNLLMTPANIEFYNGLQHFYDTNNASLEAKNFITWALNFLSQNPNISWEEFENWFMGTSEGQDGEYVNPDLIEYETPIIQQSLPTLSQWYANFPKKEENGYWKEMKAPQVYQLAGGSLYTSHSNDTTGAYQNACAIRGSRALLYSGIIIPVIKKGNLQLTQKGGDGKNYILAATSFLKFMKDKFGDTPHKLEGAEANNPQKVMNFLNGKNGIYVIENADPRPSNQGGAGYSGHVDAIVNGICISGSYTQPKGGVKSIRIWVLH</sequence>
<feature type="chain" id="PRO_5032503079" description="Type VI secretion system (T6SS) effector Tae4 (Amidase)" evidence="2">
    <location>
        <begin position="25"/>
        <end position="574"/>
    </location>
</feature>
<gene>
    <name evidence="3" type="ORF">HNP38_000150</name>
</gene>
<dbReference type="RefSeq" id="WP_184182967.1">
    <property type="nucleotide sequence ID" value="NZ_JACHLE010000001.1"/>
</dbReference>
<dbReference type="AlphaFoldDB" id="A0A840KA69"/>
<accession>A0A840KA69</accession>
<dbReference type="Proteomes" id="UP000592180">
    <property type="component" value="Unassembled WGS sequence"/>
</dbReference>
<dbReference type="EMBL" id="JACHLE010000001">
    <property type="protein sequence ID" value="MBB4804878.1"/>
    <property type="molecule type" value="Genomic_DNA"/>
</dbReference>
<feature type="region of interest" description="Disordered" evidence="1">
    <location>
        <begin position="232"/>
        <end position="289"/>
    </location>
</feature>
<evidence type="ECO:0000313" key="3">
    <source>
        <dbReference type="EMBL" id="MBB4804878.1"/>
    </source>
</evidence>
<organism evidence="3 4">
    <name type="scientific">Chryseobacterium defluvii</name>
    <dbReference type="NCBI Taxonomy" id="160396"/>
    <lineage>
        <taxon>Bacteria</taxon>
        <taxon>Pseudomonadati</taxon>
        <taxon>Bacteroidota</taxon>
        <taxon>Flavobacteriia</taxon>
        <taxon>Flavobacteriales</taxon>
        <taxon>Weeksellaceae</taxon>
        <taxon>Chryseobacterium group</taxon>
        <taxon>Chryseobacterium</taxon>
    </lineage>
</organism>
<proteinExistence type="predicted"/>
<evidence type="ECO:0000256" key="1">
    <source>
        <dbReference type="SAM" id="MobiDB-lite"/>
    </source>
</evidence>
<dbReference type="Pfam" id="PF14113">
    <property type="entry name" value="Tae4"/>
    <property type="match status" value="1"/>
</dbReference>
<feature type="compositionally biased region" description="Polar residues" evidence="1">
    <location>
        <begin position="273"/>
        <end position="289"/>
    </location>
</feature>
<reference evidence="3 4" key="1">
    <citation type="submission" date="2020-08" db="EMBL/GenBank/DDBJ databases">
        <title>Functional genomics of gut bacteria from endangered species of beetles.</title>
        <authorList>
            <person name="Carlos-Shanley C."/>
        </authorList>
    </citation>
    <scope>NUCLEOTIDE SEQUENCE [LARGE SCALE GENOMIC DNA]</scope>
    <source>
        <strain evidence="3 4">S00151</strain>
    </source>
</reference>
<name>A0A840KA69_9FLAO</name>
<evidence type="ECO:0000313" key="4">
    <source>
        <dbReference type="Proteomes" id="UP000592180"/>
    </source>
</evidence>
<protein>
    <recommendedName>
        <fullName evidence="5">Type VI secretion system (T6SS) effector Tae4 (Amidase)</fullName>
    </recommendedName>
</protein>
<dbReference type="Gene3D" id="3.90.1720.70">
    <property type="match status" value="1"/>
</dbReference>
<evidence type="ECO:0008006" key="5">
    <source>
        <dbReference type="Google" id="ProtNLM"/>
    </source>
</evidence>
<dbReference type="InterPro" id="IPR025562">
    <property type="entry name" value="Tae4"/>
</dbReference>
<feature type="compositionally biased region" description="Low complexity" evidence="1">
    <location>
        <begin position="253"/>
        <end position="265"/>
    </location>
</feature>
<keyword evidence="2" id="KW-0732">Signal</keyword>
<keyword evidence="4" id="KW-1185">Reference proteome</keyword>
<comment type="caution">
    <text evidence="3">The sequence shown here is derived from an EMBL/GenBank/DDBJ whole genome shotgun (WGS) entry which is preliminary data.</text>
</comment>
<dbReference type="PROSITE" id="PS51257">
    <property type="entry name" value="PROKAR_LIPOPROTEIN"/>
    <property type="match status" value="1"/>
</dbReference>